<dbReference type="InterPro" id="IPR040521">
    <property type="entry name" value="KDZ"/>
</dbReference>
<sequence length="1336" mass="150070">MASRPGTRAALPSTTTGLGQHFTSPRRACDPKKSQQYVTIPGCHNKRQRLLNRLEELLNHKNDLISHPDPGSSAGHLEDSKFPDDDPPRAFDDADDDTMFHTEDDDNVGDVQTIPAAQSYAPRQSEKWKALIPTLIDPYLQYITRTMGKPTPMPTLTLSCCKRGCVPKSVGLVCLYYDHFSTVTVHSCQCASLPQVLMHAGLFPTAPSQPRLAVSIELLFFYRALFERSCDAINALASTLNTHYLRRGFRMCGREVCSVLRSQRSLSTSQLETNLQGQTIQEPFRRSLGHAVQWFNILQVEVERQIESILAAARGRFSEAQKLLPSSTVPPRPDDPPHDPVKSPTSIPDVHPPAPLSCSTILVQRCPACFGGSTYGRSLSAGADIHVATDGNFHHRHRRSAGAGSIFYDPVYFIPKAQVDAMGQHISKARRRPARQRQTQVPDTAVDQCESSYEAADGKKQKAAMESFDDTGVMALICRHDIPLFFANIDSPGEQQKYCISLIEHLFSFLPSVATVTVFYDIGCVTERSLNQYNILDQQITSRLHFATTAMHAYGHEWACQLVYNPRLVDGLGLSDGEGTERLWSRLIKLIGIERASSVSPQIPSLHKLTDGVQRQRRIWLIDHQASAIGHEMRQELGPWLKRRMKKGIGEQGAAAQHALDNCGISISELKSQWNAQRAAQLSIRARTSVPFSSDRNVSYPTDAPARLKKELDTVLVLQADLDASERMLQTARTAIEKDPTAKDALEVLDSMERSHLRLLDKIEVLYASLNVQDQFPHLEGVPLQFVRTLLMARDLKINIRKRAIGSFFEWDKLDRAVGGKDKTLGTKLHQQTRRAIAKRQPALMAALKKFNKYCQALEEIYDPSYSIPLPTPLPTKLADLRSDQSLLQDVWTSPATGEIPRWLEDVEVREGIRALLKRDRCREEQLRLGFEADNMCRWFSQELFSVEVALRDSDTSPFRVLLLHRREDILALQEHWPTTLVSEIQYKTRAEEAVRLATILHREVPSTAELQWLPPLTFPVPSTAVVEEEAVDIAEQNLFGEPPQPEQAILDDVLESGDYEDEEDTPGTTLAVKLQWHTPDVSDILPPPARWATDATQNVIKDDWRVPTQPTVEASLAERIRPATDGLPQLVFEVKAIEILQHPRARLNDTCINGCAVLLHSHFVSTRSSEIAIFSTHDLPRIRYHADDNALWRNTARTRYWEKTLWILPIHRPSSCGHWVVSIIDVSTRQILLFDSFAEQRGWKQDLQDIATFITRLSRLAAVKQGAARRDVGDWIAAPTSLSAVQTNNIDCGLWVLAQIVAVLRGCELMSLGDSDMQTFRQFLLSLVLRLPVAP</sequence>
<accession>A0A8I2YLQ7</accession>
<reference evidence="6" key="1">
    <citation type="submission" date="2021-03" db="EMBL/GenBank/DDBJ databases">
        <title>Evolutionary innovations through gain and loss of genes in the ectomycorrhizal Boletales.</title>
        <authorList>
            <person name="Wu G."/>
            <person name="Miyauchi S."/>
            <person name="Morin E."/>
            <person name="Yang Z.-L."/>
            <person name="Xu J."/>
            <person name="Martin F.M."/>
        </authorList>
    </citation>
    <scope>NUCLEOTIDE SEQUENCE</scope>
    <source>
        <strain evidence="6">BR01</strain>
    </source>
</reference>
<evidence type="ECO:0000259" key="5">
    <source>
        <dbReference type="PROSITE" id="PS50600"/>
    </source>
</evidence>
<dbReference type="Pfam" id="PF02902">
    <property type="entry name" value="Peptidase_C48"/>
    <property type="match status" value="1"/>
</dbReference>
<evidence type="ECO:0000256" key="1">
    <source>
        <dbReference type="ARBA" id="ARBA00005234"/>
    </source>
</evidence>
<comment type="similarity">
    <text evidence="1">Belongs to the peptidase C48 family.</text>
</comment>
<keyword evidence="7" id="KW-1185">Reference proteome</keyword>
<keyword evidence="2" id="KW-0645">Protease</keyword>
<dbReference type="PROSITE" id="PS50600">
    <property type="entry name" value="ULP_PROTEASE"/>
    <property type="match status" value="1"/>
</dbReference>
<dbReference type="PANTHER" id="PTHR33096">
    <property type="entry name" value="CXC2 DOMAIN-CONTAINING PROTEIN"/>
    <property type="match status" value="1"/>
</dbReference>
<dbReference type="SUPFAM" id="SSF54001">
    <property type="entry name" value="Cysteine proteinases"/>
    <property type="match status" value="1"/>
</dbReference>
<dbReference type="EMBL" id="JAGFBS010000018">
    <property type="protein sequence ID" value="KAG6374455.1"/>
    <property type="molecule type" value="Genomic_DNA"/>
</dbReference>
<organism evidence="6 7">
    <name type="scientific">Boletus reticuloceps</name>
    <dbReference type="NCBI Taxonomy" id="495285"/>
    <lineage>
        <taxon>Eukaryota</taxon>
        <taxon>Fungi</taxon>
        <taxon>Dikarya</taxon>
        <taxon>Basidiomycota</taxon>
        <taxon>Agaricomycotina</taxon>
        <taxon>Agaricomycetes</taxon>
        <taxon>Agaricomycetidae</taxon>
        <taxon>Boletales</taxon>
        <taxon>Boletineae</taxon>
        <taxon>Boletaceae</taxon>
        <taxon>Boletoideae</taxon>
        <taxon>Boletus</taxon>
    </lineage>
</organism>
<comment type="caution">
    <text evidence="6">The sequence shown here is derived from an EMBL/GenBank/DDBJ whole genome shotgun (WGS) entry which is preliminary data.</text>
</comment>
<evidence type="ECO:0000256" key="3">
    <source>
        <dbReference type="ARBA" id="ARBA00022801"/>
    </source>
</evidence>
<feature type="compositionally biased region" description="Basic and acidic residues" evidence="4">
    <location>
        <begin position="332"/>
        <end position="341"/>
    </location>
</feature>
<evidence type="ECO:0000256" key="2">
    <source>
        <dbReference type="ARBA" id="ARBA00022670"/>
    </source>
</evidence>
<gene>
    <name evidence="6" type="ORF">JVT61DRAFT_4497</name>
</gene>
<evidence type="ECO:0000313" key="7">
    <source>
        <dbReference type="Proteomes" id="UP000683000"/>
    </source>
</evidence>
<feature type="region of interest" description="Disordered" evidence="4">
    <location>
        <begin position="62"/>
        <end position="108"/>
    </location>
</feature>
<dbReference type="Pfam" id="PF18758">
    <property type="entry name" value="KDZ"/>
    <property type="match status" value="1"/>
</dbReference>
<dbReference type="InterPro" id="IPR003653">
    <property type="entry name" value="Peptidase_C48_C"/>
</dbReference>
<name>A0A8I2YLQ7_9AGAM</name>
<evidence type="ECO:0000256" key="4">
    <source>
        <dbReference type="SAM" id="MobiDB-lite"/>
    </source>
</evidence>
<dbReference type="GO" id="GO:0006508">
    <property type="term" value="P:proteolysis"/>
    <property type="evidence" value="ECO:0007669"/>
    <property type="project" value="UniProtKB-KW"/>
</dbReference>
<evidence type="ECO:0000313" key="6">
    <source>
        <dbReference type="EMBL" id="KAG6374455.1"/>
    </source>
</evidence>
<dbReference type="OrthoDB" id="3253684at2759"/>
<dbReference type="GO" id="GO:0019783">
    <property type="term" value="F:ubiquitin-like protein peptidase activity"/>
    <property type="evidence" value="ECO:0007669"/>
    <property type="project" value="UniProtKB-ARBA"/>
</dbReference>
<dbReference type="GO" id="GO:0008234">
    <property type="term" value="F:cysteine-type peptidase activity"/>
    <property type="evidence" value="ECO:0007669"/>
    <property type="project" value="InterPro"/>
</dbReference>
<feature type="domain" description="Ubiquitin-like protease family profile" evidence="5">
    <location>
        <begin position="1131"/>
        <end position="1304"/>
    </location>
</feature>
<feature type="compositionally biased region" description="Polar residues" evidence="4">
    <location>
        <begin position="12"/>
        <end position="23"/>
    </location>
</feature>
<dbReference type="Gene3D" id="3.40.395.10">
    <property type="entry name" value="Adenoviral Proteinase, Chain A"/>
    <property type="match status" value="1"/>
</dbReference>
<protein>
    <recommendedName>
        <fullName evidence="5">Ubiquitin-like protease family profile domain-containing protein</fullName>
    </recommendedName>
</protein>
<keyword evidence="3" id="KW-0378">Hydrolase</keyword>
<proteinExistence type="inferred from homology"/>
<feature type="compositionally biased region" description="Basic and acidic residues" evidence="4">
    <location>
        <begin position="76"/>
        <end position="102"/>
    </location>
</feature>
<dbReference type="Proteomes" id="UP000683000">
    <property type="component" value="Unassembled WGS sequence"/>
</dbReference>
<feature type="region of interest" description="Disordered" evidence="4">
    <location>
        <begin position="323"/>
        <end position="348"/>
    </location>
</feature>
<feature type="region of interest" description="Disordered" evidence="4">
    <location>
        <begin position="1"/>
        <end position="34"/>
    </location>
</feature>
<dbReference type="InterPro" id="IPR038765">
    <property type="entry name" value="Papain-like_cys_pep_sf"/>
</dbReference>
<dbReference type="PANTHER" id="PTHR33096:SF1">
    <property type="entry name" value="CXC1-LIKE CYSTEINE CLUSTER ASSOCIATED WITH KDZ TRANSPOSASES DOMAIN-CONTAINING PROTEIN"/>
    <property type="match status" value="1"/>
</dbReference>